<dbReference type="Pfam" id="PF03099">
    <property type="entry name" value="BPL_LplA_LipB"/>
    <property type="match status" value="1"/>
</dbReference>
<dbReference type="NCBIfam" id="TIGR00121">
    <property type="entry name" value="birA_ligase"/>
    <property type="match status" value="1"/>
</dbReference>
<dbReference type="CDD" id="cd16442">
    <property type="entry name" value="BPL"/>
    <property type="match status" value="1"/>
</dbReference>
<dbReference type="Gene3D" id="3.30.930.10">
    <property type="entry name" value="Bira Bifunctional Protein, Domain 2"/>
    <property type="match status" value="1"/>
</dbReference>
<dbReference type="InterPro" id="IPR004143">
    <property type="entry name" value="BPL_LPL_catalytic"/>
</dbReference>
<feature type="domain" description="BPL/LPL catalytic" evidence="2">
    <location>
        <begin position="65"/>
        <end position="181"/>
    </location>
</feature>
<dbReference type="InterPro" id="IPR004408">
    <property type="entry name" value="Biotin_CoA_COase_ligase"/>
</dbReference>
<dbReference type="GO" id="GO:0004077">
    <property type="term" value="F:biotin--[biotin carboxyl-carrier protein] ligase activity"/>
    <property type="evidence" value="ECO:0007669"/>
    <property type="project" value="InterPro"/>
</dbReference>
<protein>
    <submittedName>
        <fullName evidence="3">Biotin--[acetyl-CoA-carboxylase] ligase</fullName>
    </submittedName>
</protein>
<dbReference type="RefSeq" id="WP_075523481.1">
    <property type="nucleotide sequence ID" value="NZ_KQ961858.1"/>
</dbReference>
<accession>A0A135Z7U6</accession>
<sequence length="308" mass="34144">MNIPIFSDETKLPSKADYEVLPLTKRQADGLVYVSCTDSTQNIARNMIKNGDICASKDGKLTVYAIVADDQTAGRGRLGRKWVSRPGESFLVSFVVLLPKNIVMDASRNGWLPIIAGLCARDSLLETFSEYKSKAIHGDECTLKLKWPNDIFLHDCKEGGILTELVSSTDNNYIGVVFGIGLNLHVPQFVLPIKMATSLQMHMTSLPESLKLRDFIASHIVSALRLRLSDFIEKYPNNYDDLLSEFTKVCWTLDRFVSVHPVNGNAIKGLAFRIGEDASIAIREDSGNEVVVKSGDVHAVAYESEDLF</sequence>
<dbReference type="PANTHER" id="PTHR12835:SF5">
    <property type="entry name" value="BIOTIN--PROTEIN LIGASE"/>
    <property type="match status" value="1"/>
</dbReference>
<keyword evidence="1 3" id="KW-0436">Ligase</keyword>
<comment type="caution">
    <text evidence="3">The sequence shown here is derived from an EMBL/GenBank/DDBJ whole genome shotgun (WGS) entry which is preliminary data.</text>
</comment>
<dbReference type="SUPFAM" id="SSF55681">
    <property type="entry name" value="Class II aaRS and biotin synthetases"/>
    <property type="match status" value="1"/>
</dbReference>
<evidence type="ECO:0000313" key="3">
    <source>
        <dbReference type="EMBL" id="KXI17719.1"/>
    </source>
</evidence>
<dbReference type="Proteomes" id="UP000070505">
    <property type="component" value="Unassembled WGS sequence"/>
</dbReference>
<gene>
    <name evidence="3" type="ORF">HMPREF3230_00615</name>
</gene>
<dbReference type="GO" id="GO:0005737">
    <property type="term" value="C:cytoplasm"/>
    <property type="evidence" value="ECO:0007669"/>
    <property type="project" value="TreeGrafter"/>
</dbReference>
<proteinExistence type="predicted"/>
<evidence type="ECO:0000313" key="4">
    <source>
        <dbReference type="Proteomes" id="UP000070505"/>
    </source>
</evidence>
<organism evidence="3 4">
    <name type="scientific">Gardnerella vaginalis</name>
    <dbReference type="NCBI Taxonomy" id="2702"/>
    <lineage>
        <taxon>Bacteria</taxon>
        <taxon>Bacillati</taxon>
        <taxon>Actinomycetota</taxon>
        <taxon>Actinomycetes</taxon>
        <taxon>Bifidobacteriales</taxon>
        <taxon>Bifidobacteriaceae</taxon>
        <taxon>Gardnerella</taxon>
    </lineage>
</organism>
<reference evidence="4" key="1">
    <citation type="submission" date="2016-02" db="EMBL/GenBank/DDBJ databases">
        <authorList>
            <person name="Mitreva M."/>
            <person name="Pepin K.H."/>
            <person name="Mihindukulasuriya K.A."/>
            <person name="Fulton R."/>
            <person name="Fronick C."/>
            <person name="O'Laughlin M."/>
            <person name="Miner T."/>
            <person name="Herter B."/>
            <person name="Rosa B.A."/>
            <person name="Cordes M."/>
            <person name="Tomlinson C."/>
            <person name="Wollam A."/>
            <person name="Palsikar V.B."/>
            <person name="Mardis E.R."/>
            <person name="Wilson R.K."/>
        </authorList>
    </citation>
    <scope>NUCLEOTIDE SEQUENCE [LARGE SCALE GENOMIC DNA]</scope>
    <source>
        <strain evidence="4">CMW7778B</strain>
    </source>
</reference>
<dbReference type="PATRIC" id="fig|2702.101.peg.602"/>
<name>A0A135Z7U6_GARVA</name>
<dbReference type="PANTHER" id="PTHR12835">
    <property type="entry name" value="BIOTIN PROTEIN LIGASE"/>
    <property type="match status" value="1"/>
</dbReference>
<dbReference type="InterPro" id="IPR045864">
    <property type="entry name" value="aa-tRNA-synth_II/BPL/LPL"/>
</dbReference>
<evidence type="ECO:0000256" key="1">
    <source>
        <dbReference type="ARBA" id="ARBA00022598"/>
    </source>
</evidence>
<dbReference type="EMBL" id="LSRC01000021">
    <property type="protein sequence ID" value="KXI17719.1"/>
    <property type="molecule type" value="Genomic_DNA"/>
</dbReference>
<dbReference type="AlphaFoldDB" id="A0A135Z7U6"/>
<evidence type="ECO:0000259" key="2">
    <source>
        <dbReference type="Pfam" id="PF03099"/>
    </source>
</evidence>